<organism evidence="3 4">
    <name type="scientific">Promicromonospora sukumoe</name>
    <dbReference type="NCBI Taxonomy" id="88382"/>
    <lineage>
        <taxon>Bacteria</taxon>
        <taxon>Bacillati</taxon>
        <taxon>Actinomycetota</taxon>
        <taxon>Actinomycetes</taxon>
        <taxon>Micrococcales</taxon>
        <taxon>Promicromonosporaceae</taxon>
        <taxon>Promicromonospora</taxon>
    </lineage>
</organism>
<sequence length="271" mass="29123">MELTGKKVLITGATSGIGEAVAGRLASQVATLLVQGPQPGSEQRALIERLRTHGARVEYLQADFSRLSDVSELAHGVRERVGHLDLLVNNAVAPPARQRVVTIDGNELAWQVNYLAMVSLTLQLRDVVRERIVNISSETHRGASLDFDNLQLENGYEAFEAYRRSKLAIVTFTQWLARHLRDAGPAAVAICPGLTDTPLLHAMFPGSAGQPVSRAAANVIAGITQNIQSGTYMHDGFVAVPSAAATDPSKQAQLWEATAEMLGVPLSVFPN</sequence>
<reference evidence="3 4" key="1">
    <citation type="submission" date="2020-07" db="EMBL/GenBank/DDBJ databases">
        <title>Sequencing the genomes of 1000 actinobacteria strains.</title>
        <authorList>
            <person name="Klenk H.-P."/>
        </authorList>
    </citation>
    <scope>NUCLEOTIDE SEQUENCE [LARGE SCALE GENOMIC DNA]</scope>
    <source>
        <strain evidence="3 4">DSM 44121</strain>
    </source>
</reference>
<dbReference type="Gene3D" id="3.40.50.720">
    <property type="entry name" value="NAD(P)-binding Rossmann-like Domain"/>
    <property type="match status" value="1"/>
</dbReference>
<evidence type="ECO:0000256" key="1">
    <source>
        <dbReference type="ARBA" id="ARBA00023002"/>
    </source>
</evidence>
<comment type="similarity">
    <text evidence="2">Belongs to the short-chain dehydrogenases/reductases (SDR) family.</text>
</comment>
<dbReference type="AlphaFoldDB" id="A0A7W3PDL2"/>
<dbReference type="PRINTS" id="PR00080">
    <property type="entry name" value="SDRFAMILY"/>
</dbReference>
<dbReference type="PANTHER" id="PTHR43157">
    <property type="entry name" value="PHOSPHATIDYLINOSITOL-GLYCAN BIOSYNTHESIS CLASS F PROTEIN-RELATED"/>
    <property type="match status" value="1"/>
</dbReference>
<evidence type="ECO:0000256" key="2">
    <source>
        <dbReference type="RuleBase" id="RU000363"/>
    </source>
</evidence>
<evidence type="ECO:0000313" key="3">
    <source>
        <dbReference type="EMBL" id="MBA8807644.1"/>
    </source>
</evidence>
<dbReference type="PRINTS" id="PR00081">
    <property type="entry name" value="GDHRDH"/>
</dbReference>
<dbReference type="InterPro" id="IPR002347">
    <property type="entry name" value="SDR_fam"/>
</dbReference>
<evidence type="ECO:0000313" key="4">
    <source>
        <dbReference type="Proteomes" id="UP000540568"/>
    </source>
</evidence>
<dbReference type="RefSeq" id="WP_182615184.1">
    <property type="nucleotide sequence ID" value="NZ_BAAATF010000007.1"/>
</dbReference>
<keyword evidence="1" id="KW-0560">Oxidoreductase</keyword>
<protein>
    <submittedName>
        <fullName evidence="3">NAD(P)-dependent dehydrogenase (Short-subunit alcohol dehydrogenase family)</fullName>
    </submittedName>
</protein>
<dbReference type="PANTHER" id="PTHR43157:SF31">
    <property type="entry name" value="PHOSPHATIDYLINOSITOL-GLYCAN BIOSYNTHESIS CLASS F PROTEIN"/>
    <property type="match status" value="1"/>
</dbReference>
<dbReference type="EMBL" id="JACGWV010000001">
    <property type="protein sequence ID" value="MBA8807644.1"/>
    <property type="molecule type" value="Genomic_DNA"/>
</dbReference>
<name>A0A7W3PDL2_9MICO</name>
<accession>A0A7W3PDL2</accession>
<dbReference type="InterPro" id="IPR036291">
    <property type="entry name" value="NAD(P)-bd_dom_sf"/>
</dbReference>
<dbReference type="GO" id="GO:0016491">
    <property type="term" value="F:oxidoreductase activity"/>
    <property type="evidence" value="ECO:0007669"/>
    <property type="project" value="UniProtKB-KW"/>
</dbReference>
<keyword evidence="4" id="KW-1185">Reference proteome</keyword>
<comment type="caution">
    <text evidence="3">The sequence shown here is derived from an EMBL/GenBank/DDBJ whole genome shotgun (WGS) entry which is preliminary data.</text>
</comment>
<gene>
    <name evidence="3" type="ORF">FHX71_001586</name>
</gene>
<dbReference type="Proteomes" id="UP000540568">
    <property type="component" value="Unassembled WGS sequence"/>
</dbReference>
<dbReference type="Pfam" id="PF00106">
    <property type="entry name" value="adh_short"/>
    <property type="match status" value="1"/>
</dbReference>
<dbReference type="SUPFAM" id="SSF51735">
    <property type="entry name" value="NAD(P)-binding Rossmann-fold domains"/>
    <property type="match status" value="1"/>
</dbReference>
<proteinExistence type="inferred from homology"/>